<proteinExistence type="predicted"/>
<keyword evidence="2" id="KW-0732">Signal</keyword>
<dbReference type="PROSITE" id="PS51257">
    <property type="entry name" value="PROKAR_LIPOPROTEIN"/>
    <property type="match status" value="1"/>
</dbReference>
<comment type="caution">
    <text evidence="3">The sequence shown here is derived from an EMBL/GenBank/DDBJ whole genome shotgun (WGS) entry which is preliminary data.</text>
</comment>
<feature type="region of interest" description="Disordered" evidence="1">
    <location>
        <begin position="153"/>
        <end position="192"/>
    </location>
</feature>
<dbReference type="Proteomes" id="UP000584670">
    <property type="component" value="Unassembled WGS sequence"/>
</dbReference>
<dbReference type="RefSeq" id="WP_186286410.1">
    <property type="nucleotide sequence ID" value="NZ_JACMSF010000052.1"/>
</dbReference>
<feature type="signal peptide" evidence="2">
    <location>
        <begin position="1"/>
        <end position="19"/>
    </location>
</feature>
<evidence type="ECO:0000256" key="1">
    <source>
        <dbReference type="SAM" id="MobiDB-lite"/>
    </source>
</evidence>
<dbReference type="AlphaFoldDB" id="A0A7X1MD09"/>
<protein>
    <recommendedName>
        <fullName evidence="5">Membrane lipoprotein</fullName>
    </recommendedName>
</protein>
<evidence type="ECO:0000313" key="4">
    <source>
        <dbReference type="Proteomes" id="UP000584670"/>
    </source>
</evidence>
<dbReference type="EMBL" id="JACMSF010000052">
    <property type="protein sequence ID" value="MBC2906488.1"/>
    <property type="molecule type" value="Genomic_DNA"/>
</dbReference>
<feature type="chain" id="PRO_5038984239" description="Membrane lipoprotein" evidence="2">
    <location>
        <begin position="20"/>
        <end position="192"/>
    </location>
</feature>
<evidence type="ECO:0000313" key="3">
    <source>
        <dbReference type="EMBL" id="MBC2906488.1"/>
    </source>
</evidence>
<evidence type="ECO:0000256" key="2">
    <source>
        <dbReference type="SAM" id="SignalP"/>
    </source>
</evidence>
<evidence type="ECO:0008006" key="5">
    <source>
        <dbReference type="Google" id="ProtNLM"/>
    </source>
</evidence>
<reference evidence="3 4" key="1">
    <citation type="submission" date="2020-08" db="EMBL/GenBank/DDBJ databases">
        <title>Streptomyces sp. PSKA01 genome sequencing and assembly.</title>
        <authorList>
            <person name="Mandal S."/>
            <person name="Maiti P.K."/>
            <person name="Das P."/>
        </authorList>
    </citation>
    <scope>NUCLEOTIDE SEQUENCE [LARGE SCALE GENOMIC DNA]</scope>
    <source>
        <strain evidence="3 4">PSKA01</strain>
    </source>
</reference>
<sequence>MIRQRGVLPALLLSCALLTACGSDKSGDAAADPAELASRAEALGIAPEHVYAIEAPGFTLAQQSVGVIGDDGFSAVYVSKEGGVQLQLSVDRGTMTADTCAQGTTAPCEREGEAWYRGQEYAVPKKGHVVRVRGEGVKRDVLREAALAVHRPSEDELDALLPQAPAGGGSVERGDLPPEGDGAPNNEANTTG</sequence>
<accession>A0A7X1MD09</accession>
<keyword evidence="4" id="KW-1185">Reference proteome</keyword>
<gene>
    <name evidence="3" type="ORF">H4N64_34125</name>
</gene>
<name>A0A7X1MD09_9ACTN</name>
<organism evidence="3 4">
    <name type="scientific">Streptomyces cupreus</name>
    <dbReference type="NCBI Taxonomy" id="2759956"/>
    <lineage>
        <taxon>Bacteria</taxon>
        <taxon>Bacillati</taxon>
        <taxon>Actinomycetota</taxon>
        <taxon>Actinomycetes</taxon>
        <taxon>Kitasatosporales</taxon>
        <taxon>Streptomycetaceae</taxon>
        <taxon>Streptomyces</taxon>
    </lineage>
</organism>